<evidence type="ECO:0000256" key="1">
    <source>
        <dbReference type="SAM" id="Phobius"/>
    </source>
</evidence>
<keyword evidence="1" id="KW-1133">Transmembrane helix</keyword>
<proteinExistence type="predicted"/>
<reference evidence="2" key="1">
    <citation type="journal article" date="2014" name="Front. Microbiol.">
        <title>High frequency of phylogenetically diverse reductive dehalogenase-homologous genes in deep subseafloor sedimentary metagenomes.</title>
        <authorList>
            <person name="Kawai M."/>
            <person name="Futagami T."/>
            <person name="Toyoda A."/>
            <person name="Takaki Y."/>
            <person name="Nishi S."/>
            <person name="Hori S."/>
            <person name="Arai W."/>
            <person name="Tsubouchi T."/>
            <person name="Morono Y."/>
            <person name="Uchiyama I."/>
            <person name="Ito T."/>
            <person name="Fujiyama A."/>
            <person name="Inagaki F."/>
            <person name="Takami H."/>
        </authorList>
    </citation>
    <scope>NUCLEOTIDE SEQUENCE</scope>
    <source>
        <strain evidence="2">Expedition CK06-06</strain>
    </source>
</reference>
<dbReference type="EMBL" id="BARV01010241">
    <property type="protein sequence ID" value="GAI09786.1"/>
    <property type="molecule type" value="Genomic_DNA"/>
</dbReference>
<feature type="transmembrane region" description="Helical" evidence="1">
    <location>
        <begin position="32"/>
        <end position="50"/>
    </location>
</feature>
<gene>
    <name evidence="2" type="ORF">S06H3_19894</name>
</gene>
<comment type="caution">
    <text evidence="2">The sequence shown here is derived from an EMBL/GenBank/DDBJ whole genome shotgun (WGS) entry which is preliminary data.</text>
</comment>
<accession>X1LVE1</accession>
<feature type="transmembrane region" description="Helical" evidence="1">
    <location>
        <begin position="9"/>
        <end position="26"/>
    </location>
</feature>
<dbReference type="AlphaFoldDB" id="X1LVE1"/>
<protein>
    <submittedName>
        <fullName evidence="2">Uncharacterized protein</fullName>
    </submittedName>
</protein>
<organism evidence="2">
    <name type="scientific">marine sediment metagenome</name>
    <dbReference type="NCBI Taxonomy" id="412755"/>
    <lineage>
        <taxon>unclassified sequences</taxon>
        <taxon>metagenomes</taxon>
        <taxon>ecological metagenomes</taxon>
    </lineage>
</organism>
<name>X1LVE1_9ZZZZ</name>
<evidence type="ECO:0000313" key="2">
    <source>
        <dbReference type="EMBL" id="GAI09786.1"/>
    </source>
</evidence>
<keyword evidence="1" id="KW-0472">Membrane</keyword>
<sequence>MNIKGYKTYIIGVALICYAVGGLIAGKVTGEVAVQSILIALGMMGLRNGIGK</sequence>
<keyword evidence="1" id="KW-0812">Transmembrane</keyword>